<proteinExistence type="inferred from homology"/>
<dbReference type="InterPro" id="IPR015421">
    <property type="entry name" value="PyrdxlP-dep_Trfase_major"/>
</dbReference>
<protein>
    <submittedName>
        <fullName evidence="7">Aminotransferase class I/II-fold pyridoxal phosphate-dependent enzyme</fullName>
    </submittedName>
</protein>
<evidence type="ECO:0000313" key="7">
    <source>
        <dbReference type="EMBL" id="MUP36396.1"/>
    </source>
</evidence>
<accession>A0A425YGT6</accession>
<evidence type="ECO:0000259" key="6">
    <source>
        <dbReference type="Pfam" id="PF00155"/>
    </source>
</evidence>
<dbReference type="EMBL" id="QTZN02000001">
    <property type="protein sequence ID" value="MVB05601.1"/>
    <property type="molecule type" value="Genomic_DNA"/>
</dbReference>
<sequence>MMKTPINSQIVDQKLALCEIHKMEDATIRDVVRVVNMIEEESGEKFIRMEMGVPGLKPAKVGIEAEKQALEDGVASAYPMLEGVRALKEEASKFVKNFMNVDIAPEGIVPTVGSMQGGYAAFMTIGNCDAKKDTILFIDPGFPVQKTQLEVMNQKYESFDVFNYRGDKLKAKLEEFLVKGNIAGIIYSNPNNPAWICFNEDELQIIGELANKYDTIVMEDLAYFAMDFRTDLSQPGVAPYQPSVANYTDNYVLMISSSKAFSYAGQRIGLLCISNKLFHTRFENLKPRFGADEFGYTLIYRIIYTLSSGTSHSAQYALRAMLKAANEGKFNFIEEVKEYGERAKIMKKLFLENGFELVYEGDIDLPLADGFYFTVTYPGLSGPDLNKKLLYYGISAICLNETGSLKEGLRACVSQVSRKQFKVLESRLKEFHKHHQILA</sequence>
<dbReference type="AlphaFoldDB" id="A0A425YGT6"/>
<comment type="similarity">
    <text evidence="2">Belongs to the class-I pyridoxal-phosphate-dependent aminotransferase family.</text>
</comment>
<evidence type="ECO:0000313" key="8">
    <source>
        <dbReference type="EMBL" id="MVB05601.1"/>
    </source>
</evidence>
<dbReference type="InterPro" id="IPR050596">
    <property type="entry name" value="AspAT/PAT-like"/>
</dbReference>
<dbReference type="Pfam" id="PF00155">
    <property type="entry name" value="Aminotran_1_2"/>
    <property type="match status" value="1"/>
</dbReference>
<dbReference type="CDD" id="cd00609">
    <property type="entry name" value="AAT_like"/>
    <property type="match status" value="1"/>
</dbReference>
<dbReference type="InterPro" id="IPR004839">
    <property type="entry name" value="Aminotransferase_I/II_large"/>
</dbReference>
<gene>
    <name evidence="8" type="ORF">DWB62_001020</name>
    <name evidence="7" type="ORF">GNY23_01020</name>
</gene>
<dbReference type="EMBL" id="WOTW01000001">
    <property type="protein sequence ID" value="MUP36396.1"/>
    <property type="molecule type" value="Genomic_DNA"/>
</dbReference>
<dbReference type="Gene3D" id="3.40.640.10">
    <property type="entry name" value="Type I PLP-dependent aspartate aminotransferase-like (Major domain)"/>
    <property type="match status" value="1"/>
</dbReference>
<organism evidence="7 10">
    <name type="scientific">Labilibaculum euxinus</name>
    <dbReference type="NCBI Taxonomy" id="2686357"/>
    <lineage>
        <taxon>Bacteria</taxon>
        <taxon>Pseudomonadati</taxon>
        <taxon>Bacteroidota</taxon>
        <taxon>Bacteroidia</taxon>
        <taxon>Marinilabiliales</taxon>
        <taxon>Marinifilaceae</taxon>
        <taxon>Labilibaculum</taxon>
    </lineage>
</organism>
<dbReference type="OrthoDB" id="1112781at2"/>
<evidence type="ECO:0000256" key="2">
    <source>
        <dbReference type="ARBA" id="ARBA00007441"/>
    </source>
</evidence>
<dbReference type="GO" id="GO:0030170">
    <property type="term" value="F:pyridoxal phosphate binding"/>
    <property type="evidence" value="ECO:0007669"/>
    <property type="project" value="InterPro"/>
</dbReference>
<dbReference type="Proteomes" id="UP000285951">
    <property type="component" value="Unassembled WGS sequence"/>
</dbReference>
<evidence type="ECO:0000256" key="1">
    <source>
        <dbReference type="ARBA" id="ARBA00001933"/>
    </source>
</evidence>
<dbReference type="GO" id="GO:0006520">
    <property type="term" value="P:amino acid metabolic process"/>
    <property type="evidence" value="ECO:0007669"/>
    <property type="project" value="InterPro"/>
</dbReference>
<keyword evidence="3 7" id="KW-0032">Aminotransferase</keyword>
<reference evidence="7 10" key="2">
    <citation type="submission" date="2019-12" db="EMBL/GenBank/DDBJ databases">
        <title>Draft genome sequence of Labilibaculum sp. strain 44 isolated from deep waters of Black Sea.</title>
        <authorList>
            <person name="Yadav S."/>
            <person name="Villanueva L."/>
        </authorList>
    </citation>
    <scope>NUCLEOTIDE SEQUENCE [LARGE SCALE GENOMIC DNA]</scope>
    <source>
        <strain evidence="7 10">44</strain>
    </source>
</reference>
<evidence type="ECO:0000313" key="9">
    <source>
        <dbReference type="Proteomes" id="UP000285951"/>
    </source>
</evidence>
<dbReference type="GO" id="GO:0008483">
    <property type="term" value="F:transaminase activity"/>
    <property type="evidence" value="ECO:0007669"/>
    <property type="project" value="UniProtKB-KW"/>
</dbReference>
<comment type="caution">
    <text evidence="7">The sequence shown here is derived from an EMBL/GenBank/DDBJ whole genome shotgun (WGS) entry which is preliminary data.</text>
</comment>
<evidence type="ECO:0000256" key="4">
    <source>
        <dbReference type="ARBA" id="ARBA00022679"/>
    </source>
</evidence>
<name>A0A425YGT6_9BACT</name>
<feature type="domain" description="Aminotransferase class I/classII large" evidence="6">
    <location>
        <begin position="54"/>
        <end position="424"/>
    </location>
</feature>
<dbReference type="Proteomes" id="UP000462449">
    <property type="component" value="Unassembled WGS sequence"/>
</dbReference>
<dbReference type="InterPro" id="IPR015424">
    <property type="entry name" value="PyrdxlP-dep_Trfase"/>
</dbReference>
<keyword evidence="4 7" id="KW-0808">Transferase</keyword>
<dbReference type="SUPFAM" id="SSF53383">
    <property type="entry name" value="PLP-dependent transferases"/>
    <property type="match status" value="1"/>
</dbReference>
<dbReference type="Gene3D" id="3.90.1150.100">
    <property type="match status" value="2"/>
</dbReference>
<keyword evidence="5" id="KW-0663">Pyridoxal phosphate</keyword>
<evidence type="ECO:0000256" key="5">
    <source>
        <dbReference type="ARBA" id="ARBA00022898"/>
    </source>
</evidence>
<dbReference type="PANTHER" id="PTHR46383">
    <property type="entry name" value="ASPARTATE AMINOTRANSFERASE"/>
    <property type="match status" value="1"/>
</dbReference>
<comment type="cofactor">
    <cofactor evidence="1">
        <name>pyridoxal 5'-phosphate</name>
        <dbReference type="ChEBI" id="CHEBI:597326"/>
    </cofactor>
</comment>
<evidence type="ECO:0000256" key="3">
    <source>
        <dbReference type="ARBA" id="ARBA00022576"/>
    </source>
</evidence>
<reference evidence="8 9" key="1">
    <citation type="submission" date="2019-11" db="EMBL/GenBank/DDBJ databases">
        <title>Draft genome sequence of Labilibaculum sp. strain SYP isolated from Black Sea.</title>
        <authorList>
            <person name="Yadav S."/>
            <person name="Villanueva L."/>
        </authorList>
    </citation>
    <scope>NUCLEOTIDE SEQUENCE [LARGE SCALE GENOMIC DNA]</scope>
    <source>
        <strain evidence="8 9">44</strain>
    </source>
</reference>
<dbReference type="PANTHER" id="PTHR46383:SF3">
    <property type="entry name" value="ASPARTATE AMINOTRANSFERASE-RELATED"/>
    <property type="match status" value="1"/>
</dbReference>
<evidence type="ECO:0000313" key="10">
    <source>
        <dbReference type="Proteomes" id="UP000462449"/>
    </source>
</evidence>
<keyword evidence="9" id="KW-1185">Reference proteome</keyword>